<evidence type="ECO:0000259" key="2">
    <source>
        <dbReference type="Pfam" id="PF09862"/>
    </source>
</evidence>
<evidence type="ECO:0000313" key="4">
    <source>
        <dbReference type="Proteomes" id="UP000317243"/>
    </source>
</evidence>
<feature type="region of interest" description="Disordered" evidence="1">
    <location>
        <begin position="60"/>
        <end position="79"/>
    </location>
</feature>
<dbReference type="EMBL" id="SIHI01000001">
    <property type="protein sequence ID" value="TWT58803.1"/>
    <property type="molecule type" value="Genomic_DNA"/>
</dbReference>
<dbReference type="Pfam" id="PF09862">
    <property type="entry name" value="DUF2089"/>
    <property type="match status" value="1"/>
</dbReference>
<protein>
    <recommendedName>
        <fullName evidence="2">DUF2089 domain-containing protein</fullName>
    </recommendedName>
</protein>
<reference evidence="3 4" key="1">
    <citation type="submission" date="2019-02" db="EMBL/GenBank/DDBJ databases">
        <title>Deep-cultivation of Planctomycetes and their phenomic and genomic characterization uncovers novel biology.</title>
        <authorList>
            <person name="Wiegand S."/>
            <person name="Jogler M."/>
            <person name="Boedeker C."/>
            <person name="Pinto D."/>
            <person name="Vollmers J."/>
            <person name="Rivas-Marin E."/>
            <person name="Kohn T."/>
            <person name="Peeters S.H."/>
            <person name="Heuer A."/>
            <person name="Rast P."/>
            <person name="Oberbeckmann S."/>
            <person name="Bunk B."/>
            <person name="Jeske O."/>
            <person name="Meyerdierks A."/>
            <person name="Storesund J.E."/>
            <person name="Kallscheuer N."/>
            <person name="Luecker S."/>
            <person name="Lage O.M."/>
            <person name="Pohl T."/>
            <person name="Merkel B.J."/>
            <person name="Hornburger P."/>
            <person name="Mueller R.-W."/>
            <person name="Bruemmer F."/>
            <person name="Labrenz M."/>
            <person name="Spormann A.M."/>
            <person name="Op Den Camp H."/>
            <person name="Overmann J."/>
            <person name="Amann R."/>
            <person name="Jetten M.S.M."/>
            <person name="Mascher T."/>
            <person name="Medema M.H."/>
            <person name="Devos D.P."/>
            <person name="Kaster A.-K."/>
            <person name="Ovreas L."/>
            <person name="Rohde M."/>
            <person name="Galperin M.Y."/>
            <person name="Jogler C."/>
        </authorList>
    </citation>
    <scope>NUCLEOTIDE SEQUENCE [LARGE SCALE GENOMIC DNA]</scope>
    <source>
        <strain evidence="3 4">KOR42</strain>
    </source>
</reference>
<sequence length="79" mass="8656">MFILAGGNLKEIAQLTGVSYPTVRSRLNKIIETLREEIGKTSPTRGNLLDAMVDVEEKSAATRQENRDALNAGKLIKSI</sequence>
<name>A0A5C5X922_9PLAN</name>
<organism evidence="3 4">
    <name type="scientific">Thalassoglobus neptunius</name>
    <dbReference type="NCBI Taxonomy" id="1938619"/>
    <lineage>
        <taxon>Bacteria</taxon>
        <taxon>Pseudomonadati</taxon>
        <taxon>Planctomycetota</taxon>
        <taxon>Planctomycetia</taxon>
        <taxon>Planctomycetales</taxon>
        <taxon>Planctomycetaceae</taxon>
        <taxon>Thalassoglobus</taxon>
    </lineage>
</organism>
<comment type="caution">
    <text evidence="3">The sequence shown here is derived from an EMBL/GenBank/DDBJ whole genome shotgun (WGS) entry which is preliminary data.</text>
</comment>
<proteinExistence type="predicted"/>
<dbReference type="InterPro" id="IPR018658">
    <property type="entry name" value="DUF2089"/>
</dbReference>
<evidence type="ECO:0000256" key="1">
    <source>
        <dbReference type="SAM" id="MobiDB-lite"/>
    </source>
</evidence>
<accession>A0A5C5X922</accession>
<dbReference type="AlphaFoldDB" id="A0A5C5X922"/>
<evidence type="ECO:0000313" key="3">
    <source>
        <dbReference type="EMBL" id="TWT58803.1"/>
    </source>
</evidence>
<gene>
    <name evidence="3" type="ORF">KOR42_21890</name>
</gene>
<feature type="domain" description="DUF2089" evidence="2">
    <location>
        <begin position="1"/>
        <end position="35"/>
    </location>
</feature>
<keyword evidence="4" id="KW-1185">Reference proteome</keyword>
<dbReference type="Gene3D" id="1.10.10.10">
    <property type="entry name" value="Winged helix-like DNA-binding domain superfamily/Winged helix DNA-binding domain"/>
    <property type="match status" value="1"/>
</dbReference>
<dbReference type="SUPFAM" id="SSF88659">
    <property type="entry name" value="Sigma3 and sigma4 domains of RNA polymerase sigma factors"/>
    <property type="match status" value="1"/>
</dbReference>
<dbReference type="InterPro" id="IPR013324">
    <property type="entry name" value="RNA_pol_sigma_r3/r4-like"/>
</dbReference>
<dbReference type="Proteomes" id="UP000317243">
    <property type="component" value="Unassembled WGS sequence"/>
</dbReference>
<dbReference type="InterPro" id="IPR036388">
    <property type="entry name" value="WH-like_DNA-bd_sf"/>
</dbReference>